<proteinExistence type="predicted"/>
<name>A0A5C4SVD3_9BACL</name>
<dbReference type="Proteomes" id="UP000307943">
    <property type="component" value="Unassembled WGS sequence"/>
</dbReference>
<dbReference type="PANTHER" id="PTHR43818:SF11">
    <property type="entry name" value="BCDNA.GH03377"/>
    <property type="match status" value="1"/>
</dbReference>
<dbReference type="EMBL" id="VDCQ01000120">
    <property type="protein sequence ID" value="TNJ55056.1"/>
    <property type="molecule type" value="Genomic_DNA"/>
</dbReference>
<dbReference type="GO" id="GO:0000166">
    <property type="term" value="F:nucleotide binding"/>
    <property type="evidence" value="ECO:0007669"/>
    <property type="project" value="InterPro"/>
</dbReference>
<dbReference type="PANTHER" id="PTHR43818">
    <property type="entry name" value="BCDNA.GH03377"/>
    <property type="match status" value="1"/>
</dbReference>
<dbReference type="GO" id="GO:0016491">
    <property type="term" value="F:oxidoreductase activity"/>
    <property type="evidence" value="ECO:0007669"/>
    <property type="project" value="UniProtKB-KW"/>
</dbReference>
<evidence type="ECO:0000313" key="5">
    <source>
        <dbReference type="Proteomes" id="UP000307943"/>
    </source>
</evidence>
<dbReference type="Gene3D" id="3.30.360.10">
    <property type="entry name" value="Dihydrodipicolinate Reductase, domain 2"/>
    <property type="match status" value="1"/>
</dbReference>
<dbReference type="Pfam" id="PF22725">
    <property type="entry name" value="GFO_IDH_MocA_C3"/>
    <property type="match status" value="1"/>
</dbReference>
<keyword evidence="1" id="KW-0560">Oxidoreductase</keyword>
<feature type="domain" description="Gfo/Idh/MocA-like oxidoreductase N-terminal" evidence="2">
    <location>
        <begin position="24"/>
        <end position="142"/>
    </location>
</feature>
<dbReference type="InterPro" id="IPR055170">
    <property type="entry name" value="GFO_IDH_MocA-like_dom"/>
</dbReference>
<dbReference type="InterPro" id="IPR000683">
    <property type="entry name" value="Gfo/Idh/MocA-like_OxRdtase_N"/>
</dbReference>
<evidence type="ECO:0000259" key="2">
    <source>
        <dbReference type="Pfam" id="PF01408"/>
    </source>
</evidence>
<dbReference type="Gene3D" id="3.40.50.720">
    <property type="entry name" value="NAD(P)-binding Rossmann-like Domain"/>
    <property type="match status" value="1"/>
</dbReference>
<dbReference type="Pfam" id="PF01408">
    <property type="entry name" value="GFO_IDH_MocA"/>
    <property type="match status" value="1"/>
</dbReference>
<dbReference type="SUPFAM" id="SSF51735">
    <property type="entry name" value="NAD(P)-binding Rossmann-fold domains"/>
    <property type="match status" value="1"/>
</dbReference>
<dbReference type="InterPro" id="IPR036291">
    <property type="entry name" value="NAD(P)-bd_dom_sf"/>
</dbReference>
<accession>A0A5C4SVD3</accession>
<dbReference type="AlphaFoldDB" id="A0A5C4SVD3"/>
<gene>
    <name evidence="4" type="ORF">FE784_39645</name>
</gene>
<evidence type="ECO:0000313" key="4">
    <source>
        <dbReference type="EMBL" id="TNJ55056.1"/>
    </source>
</evidence>
<comment type="caution">
    <text evidence="4">The sequence shown here is derived from an EMBL/GenBank/DDBJ whole genome shotgun (WGS) entry which is preliminary data.</text>
</comment>
<feature type="domain" description="GFO/IDH/MocA-like oxidoreductase" evidence="3">
    <location>
        <begin position="151"/>
        <end position="274"/>
    </location>
</feature>
<evidence type="ECO:0000259" key="3">
    <source>
        <dbReference type="Pfam" id="PF22725"/>
    </source>
</evidence>
<dbReference type="SUPFAM" id="SSF55347">
    <property type="entry name" value="Glyceraldehyde-3-phosphate dehydrogenase-like, C-terminal domain"/>
    <property type="match status" value="1"/>
</dbReference>
<dbReference type="InterPro" id="IPR050463">
    <property type="entry name" value="Gfo/Idh/MocA_oxidrdct_glycsds"/>
</dbReference>
<evidence type="ECO:0000256" key="1">
    <source>
        <dbReference type="ARBA" id="ARBA00023002"/>
    </source>
</evidence>
<dbReference type="OrthoDB" id="9815825at2"/>
<sequence length="373" mass="41805">MPLLYFIGWHIEIWRERVVDMEMIRIGLIGCGGMGGGGHASGLLALGDRVKVTAVCDIDPARAQAAAERIGAQVAVTDYRKLWEHVDAVLLALPHDLHCEIGLACLEAGKHVLMEKPLCNTEEECLRLIEKAESKRLVLMTAYPVRFWPIVQEMKRLIDAKTYGEAFHMSIWTEQFTQFPPGHWTGSADQLGGGQLFSHGCHYIDLMLWFLGRPVKGFHMGTNFGTPWMEREGTSDLAIEFENGAVGYHFGTWGARGTRLGYSIHIHCTEGMLEYNRAEGKLYLHSNIAAEKADLDTSSKTRVLMEDNHPGKKTQYETEHFLECIRTGKRPLTDGPGSLQGLRVIWRLYEAERDGKAADLRGLGLEEYAYADA</sequence>
<reference evidence="4 5" key="1">
    <citation type="submission" date="2019-05" db="EMBL/GenBank/DDBJ databases">
        <title>We sequenced the genome of Paenibacillus hemerocallicola KCTC 33185 for further insight into its adaptation and study the phylogeny of Paenibacillus.</title>
        <authorList>
            <person name="Narsing Rao M.P."/>
        </authorList>
    </citation>
    <scope>NUCLEOTIDE SEQUENCE [LARGE SCALE GENOMIC DNA]</scope>
    <source>
        <strain evidence="4 5">KCTC 33185</strain>
    </source>
</reference>
<keyword evidence="5" id="KW-1185">Reference proteome</keyword>
<organism evidence="4 5">
    <name type="scientific">Paenibacillus hemerocallicola</name>
    <dbReference type="NCBI Taxonomy" id="1172614"/>
    <lineage>
        <taxon>Bacteria</taxon>
        <taxon>Bacillati</taxon>
        <taxon>Bacillota</taxon>
        <taxon>Bacilli</taxon>
        <taxon>Bacillales</taxon>
        <taxon>Paenibacillaceae</taxon>
        <taxon>Paenibacillus</taxon>
    </lineage>
</organism>
<protein>
    <submittedName>
        <fullName evidence="4">Gfo/Idh/MocA family oxidoreductase</fullName>
    </submittedName>
</protein>